<feature type="transmembrane region" description="Helical" evidence="9">
    <location>
        <begin position="20"/>
        <end position="37"/>
    </location>
</feature>
<evidence type="ECO:0000313" key="12">
    <source>
        <dbReference type="Proteomes" id="UP000188273"/>
    </source>
</evidence>
<keyword evidence="7 9" id="KW-0472">Membrane</keyword>
<evidence type="ECO:0000256" key="4">
    <source>
        <dbReference type="ARBA" id="ARBA00022519"/>
    </source>
</evidence>
<organism evidence="11 12">
    <name type="scientific">Sedimentisphaera cyanobacteriorum</name>
    <dbReference type="NCBI Taxonomy" id="1940790"/>
    <lineage>
        <taxon>Bacteria</taxon>
        <taxon>Pseudomonadati</taxon>
        <taxon>Planctomycetota</taxon>
        <taxon>Phycisphaerae</taxon>
        <taxon>Sedimentisphaerales</taxon>
        <taxon>Sedimentisphaeraceae</taxon>
        <taxon>Sedimentisphaera</taxon>
    </lineage>
</organism>
<evidence type="ECO:0000256" key="1">
    <source>
        <dbReference type="ARBA" id="ARBA00004429"/>
    </source>
</evidence>
<reference evidence="12" key="1">
    <citation type="submission" date="2017-02" db="EMBL/GenBank/DDBJ databases">
        <title>Comparative genomics and description of representatives of a novel lineage of planctomycetes thriving in anoxic sediments.</title>
        <authorList>
            <person name="Spring S."/>
            <person name="Bunk B."/>
            <person name="Sproer C."/>
            <person name="Klenk H.-P."/>
        </authorList>
    </citation>
    <scope>NUCLEOTIDE SEQUENCE [LARGE SCALE GENOMIC DNA]</scope>
    <source>
        <strain evidence="12">L21-RPul-D3</strain>
    </source>
</reference>
<dbReference type="EMBL" id="CP019633">
    <property type="protein sequence ID" value="AQQ08772.1"/>
    <property type="molecule type" value="Genomic_DNA"/>
</dbReference>
<evidence type="ECO:0000256" key="9">
    <source>
        <dbReference type="SAM" id="Phobius"/>
    </source>
</evidence>
<dbReference type="InterPro" id="IPR007387">
    <property type="entry name" value="TRAP_DctQ"/>
</dbReference>
<accession>A0A1Q2HMV4</accession>
<sequence length="138" mass="15007">MGRVHTLRSWGQAKWTEELARFLLVWVALLGGALAFGENAHLGVDYFVGKLAPEARKLVKVFTQLTVLFFAIAVFIIGGVQVASANMDQTTAALTPALGVTMGHVYFALPIAGAFIILFTAEQLAETILEKDQQKEDN</sequence>
<keyword evidence="2" id="KW-0813">Transport</keyword>
<evidence type="ECO:0000256" key="8">
    <source>
        <dbReference type="ARBA" id="ARBA00038436"/>
    </source>
</evidence>
<dbReference type="InterPro" id="IPR055348">
    <property type="entry name" value="DctQ"/>
</dbReference>
<evidence type="ECO:0000256" key="3">
    <source>
        <dbReference type="ARBA" id="ARBA00022475"/>
    </source>
</evidence>
<feature type="transmembrane region" description="Helical" evidence="9">
    <location>
        <begin position="103"/>
        <end position="121"/>
    </location>
</feature>
<keyword evidence="3" id="KW-1003">Cell membrane</keyword>
<dbReference type="Proteomes" id="UP000188273">
    <property type="component" value="Chromosome"/>
</dbReference>
<dbReference type="PANTHER" id="PTHR35011:SF2">
    <property type="entry name" value="2,3-DIKETO-L-GULONATE TRAP TRANSPORTER SMALL PERMEASE PROTEIN YIAM"/>
    <property type="match status" value="1"/>
</dbReference>
<proteinExistence type="inferred from homology"/>
<evidence type="ECO:0000259" key="10">
    <source>
        <dbReference type="Pfam" id="PF04290"/>
    </source>
</evidence>
<dbReference type="KEGG" id="pbu:L21SP3_00562"/>
<dbReference type="STRING" id="1940790.L21SP3_00562"/>
<dbReference type="GO" id="GO:0005886">
    <property type="term" value="C:plasma membrane"/>
    <property type="evidence" value="ECO:0007669"/>
    <property type="project" value="UniProtKB-SubCell"/>
</dbReference>
<keyword evidence="6 9" id="KW-1133">Transmembrane helix</keyword>
<feature type="transmembrane region" description="Helical" evidence="9">
    <location>
        <begin position="58"/>
        <end position="83"/>
    </location>
</feature>
<keyword evidence="5 9" id="KW-0812">Transmembrane</keyword>
<dbReference type="PANTHER" id="PTHR35011">
    <property type="entry name" value="2,3-DIKETO-L-GULONATE TRAP TRANSPORTER SMALL PERMEASE PROTEIN YIAM"/>
    <property type="match status" value="1"/>
</dbReference>
<gene>
    <name evidence="11" type="primary">yiaM</name>
    <name evidence="11" type="ORF">L21SP3_00562</name>
</gene>
<dbReference type="AlphaFoldDB" id="A0A1Q2HMV4"/>
<dbReference type="GO" id="GO:0015740">
    <property type="term" value="P:C4-dicarboxylate transport"/>
    <property type="evidence" value="ECO:0007669"/>
    <property type="project" value="TreeGrafter"/>
</dbReference>
<evidence type="ECO:0000256" key="7">
    <source>
        <dbReference type="ARBA" id="ARBA00023136"/>
    </source>
</evidence>
<protein>
    <submittedName>
        <fullName evidence="11">2,3-diketo-L-gulonate TRAP transporter small permease protein YiaM</fullName>
    </submittedName>
</protein>
<keyword evidence="12" id="KW-1185">Reference proteome</keyword>
<evidence type="ECO:0000256" key="5">
    <source>
        <dbReference type="ARBA" id="ARBA00022692"/>
    </source>
</evidence>
<dbReference type="GO" id="GO:0022857">
    <property type="term" value="F:transmembrane transporter activity"/>
    <property type="evidence" value="ECO:0007669"/>
    <property type="project" value="TreeGrafter"/>
</dbReference>
<evidence type="ECO:0000256" key="2">
    <source>
        <dbReference type="ARBA" id="ARBA00022448"/>
    </source>
</evidence>
<dbReference type="RefSeq" id="WP_227806798.1">
    <property type="nucleotide sequence ID" value="NZ_CP019633.1"/>
</dbReference>
<comment type="subcellular location">
    <subcellularLocation>
        <location evidence="1">Cell inner membrane</location>
        <topology evidence="1">Multi-pass membrane protein</topology>
    </subcellularLocation>
</comment>
<name>A0A1Q2HMV4_9BACT</name>
<evidence type="ECO:0000256" key="6">
    <source>
        <dbReference type="ARBA" id="ARBA00022989"/>
    </source>
</evidence>
<evidence type="ECO:0000313" key="11">
    <source>
        <dbReference type="EMBL" id="AQQ08772.1"/>
    </source>
</evidence>
<keyword evidence="4" id="KW-0997">Cell inner membrane</keyword>
<feature type="domain" description="Tripartite ATP-independent periplasmic transporters DctQ component" evidence="10">
    <location>
        <begin position="14"/>
        <end position="128"/>
    </location>
</feature>
<comment type="similarity">
    <text evidence="8">Belongs to the TRAP transporter small permease family.</text>
</comment>
<dbReference type="Pfam" id="PF04290">
    <property type="entry name" value="DctQ"/>
    <property type="match status" value="1"/>
</dbReference>